<protein>
    <submittedName>
        <fullName evidence="8">WD repeat protein-like protein</fullName>
    </submittedName>
</protein>
<dbReference type="GeneID" id="54282235"/>
<dbReference type="PANTHER" id="PTHR14344:SF3">
    <property type="entry name" value="WD REPEAT-CONTAINING PROTEIN 6"/>
    <property type="match status" value="1"/>
</dbReference>
<evidence type="ECO:0000256" key="4">
    <source>
        <dbReference type="ARBA" id="ARBA00022694"/>
    </source>
</evidence>
<keyword evidence="9" id="KW-1185">Reference proteome</keyword>
<keyword evidence="5" id="KW-0677">Repeat</keyword>
<dbReference type="AlphaFoldDB" id="A0A6A5YAC2"/>
<organism evidence="8 9">
    <name type="scientific">Aaosphaeria arxii CBS 175.79</name>
    <dbReference type="NCBI Taxonomy" id="1450172"/>
    <lineage>
        <taxon>Eukaryota</taxon>
        <taxon>Fungi</taxon>
        <taxon>Dikarya</taxon>
        <taxon>Ascomycota</taxon>
        <taxon>Pezizomycotina</taxon>
        <taxon>Dothideomycetes</taxon>
        <taxon>Pleosporomycetidae</taxon>
        <taxon>Pleosporales</taxon>
        <taxon>Pleosporales incertae sedis</taxon>
        <taxon>Aaosphaeria</taxon>
    </lineage>
</organism>
<dbReference type="EMBL" id="ML978066">
    <property type="protein sequence ID" value="KAF2021967.1"/>
    <property type="molecule type" value="Genomic_DNA"/>
</dbReference>
<keyword evidence="4" id="KW-0819">tRNA processing</keyword>
<dbReference type="InterPro" id="IPR019775">
    <property type="entry name" value="WD40_repeat_CS"/>
</dbReference>
<sequence>MSQVGRHEATRVPVTALGTLGPLVFCAEGPHLRLYHRFKFLATKQIFEGQAIHGIAVHAEHPQYAFIAIWGGCLVRLLRIDSSLLVGEVEPSIFDHVCCTAICKTTDWLLDLCFGPSASEGGSSGDEFVTCAAVTAHDALLELKLDHDRSSEESHDLGSLKVSELTSSTRSILYSADVLWEDRDRILIAAGTAFGEIIYWSWSRGPDGHSSSRTHHVFLGHEGSIFGVEISKEFLDISSKKPTRLLASCSDDRTIRIWDVSGDGSQLSTPDIGSEAARTRHTGFSNEAIDMDVSSAPSLAIGWGHTSRVWTARFLDADVPGASICLLSSGEDATSRVWHLVASIGGPTRFDLKQVSCAAYHNGKNIWSEALYEPVPGIPYIVCGGADSKITARVLSSSLQPDRQGIIRTGEYTVEDIVAIQTQPHLVSISPKSSAHKSSKVSEFFRNYAFVDSETLLLTTNSGKVYLEKLSIDVDDAEVTGMISDSKLLDEKDDLRGYSICAAHKTLGVAFVAGSRGSIYMYRQNQPKLSHIYSTKGKAGSLFVASTTSKIGVVNLLVTLMGQSAAYLLSIETGREENVLVREVALSISESMTGSTITSMEHVVYDDTAEYIFLGFRGGSIAIYSLTATMNDEIQNTTASLIRIIPQVHGKETVTSMMWTPSGDNTPFQGYLTSVGRDSCVAIHSVDLSENSVAIVHNVPLAIGPNIEGLYFKDSHLIVYGFSSVAFVQYDTTSEEEIMSVETGGSHRSWAFRPQSTEDGGGTLVWTRASTMHIRTQKQPNHVVIRSGGHGREIKAVTARNRTPTEGSRQLVATGAEDTDIKIFEYVDGDFVCRRTLRKHVTGIQHLQWSEDGEYLFSSGGCEEFYVWRVRFLPSSLGIGVVCESICTPKSDHPDLRIMSFDVQKRASTGGYLISMVYSDSKIGVYSYDVTAAQRWRVIATGTYFTSCLTQTVFLPDATILTAGTDGHAVFWALPESVRGPHENLPADSQKLTWKDPIRIHQNASKTLVSQLLENGHIVVVSGGDDGSLCLQYIDVTTCTARPPIIVNRAHSSAVTACAVASYEVNASYQRFYLMTSGNDQWIRVWEVTVNANEGVNHMLDIRRIKRLKTNVADVSSMTVLPQRRVLITGVGMEVTDTSLVPMSEAPRHCGL</sequence>
<keyword evidence="3 7" id="KW-0853">WD repeat</keyword>
<proteinExistence type="inferred from homology"/>
<dbReference type="RefSeq" id="XP_033390306.1">
    <property type="nucleotide sequence ID" value="XM_033524838.1"/>
</dbReference>
<evidence type="ECO:0000256" key="6">
    <source>
        <dbReference type="ARBA" id="ARBA00038255"/>
    </source>
</evidence>
<evidence type="ECO:0000313" key="9">
    <source>
        <dbReference type="Proteomes" id="UP000799778"/>
    </source>
</evidence>
<evidence type="ECO:0000256" key="3">
    <source>
        <dbReference type="ARBA" id="ARBA00022574"/>
    </source>
</evidence>
<dbReference type="InterPro" id="IPR001680">
    <property type="entry name" value="WD40_rpt"/>
</dbReference>
<dbReference type="SUPFAM" id="SSF50978">
    <property type="entry name" value="WD40 repeat-like"/>
    <property type="match status" value="3"/>
</dbReference>
<evidence type="ECO:0000313" key="8">
    <source>
        <dbReference type="EMBL" id="KAF2021967.1"/>
    </source>
</evidence>
<evidence type="ECO:0000256" key="1">
    <source>
        <dbReference type="ARBA" id="ARBA00004496"/>
    </source>
</evidence>
<dbReference type="PANTHER" id="PTHR14344">
    <property type="entry name" value="WD REPEAT PROTEIN"/>
    <property type="match status" value="1"/>
</dbReference>
<dbReference type="GO" id="GO:0030488">
    <property type="term" value="P:tRNA methylation"/>
    <property type="evidence" value="ECO:0007669"/>
    <property type="project" value="TreeGrafter"/>
</dbReference>
<dbReference type="OrthoDB" id="5594999at2759"/>
<gene>
    <name evidence="8" type="ORF">BU24DRAFT_384333</name>
</gene>
<comment type="subcellular location">
    <subcellularLocation>
        <location evidence="1">Cytoplasm</location>
    </subcellularLocation>
</comment>
<reference evidence="8" key="1">
    <citation type="journal article" date="2020" name="Stud. Mycol.">
        <title>101 Dothideomycetes genomes: a test case for predicting lifestyles and emergence of pathogens.</title>
        <authorList>
            <person name="Haridas S."/>
            <person name="Albert R."/>
            <person name="Binder M."/>
            <person name="Bloem J."/>
            <person name="Labutti K."/>
            <person name="Salamov A."/>
            <person name="Andreopoulos B."/>
            <person name="Baker S."/>
            <person name="Barry K."/>
            <person name="Bills G."/>
            <person name="Bluhm B."/>
            <person name="Cannon C."/>
            <person name="Castanera R."/>
            <person name="Culley D."/>
            <person name="Daum C."/>
            <person name="Ezra D."/>
            <person name="Gonzalez J."/>
            <person name="Henrissat B."/>
            <person name="Kuo A."/>
            <person name="Liang C."/>
            <person name="Lipzen A."/>
            <person name="Lutzoni F."/>
            <person name="Magnuson J."/>
            <person name="Mondo S."/>
            <person name="Nolan M."/>
            <person name="Ohm R."/>
            <person name="Pangilinan J."/>
            <person name="Park H.-J."/>
            <person name="Ramirez L."/>
            <person name="Alfaro M."/>
            <person name="Sun H."/>
            <person name="Tritt A."/>
            <person name="Yoshinaga Y."/>
            <person name="Zwiers L.-H."/>
            <person name="Turgeon B."/>
            <person name="Goodwin S."/>
            <person name="Spatafora J."/>
            <person name="Crous P."/>
            <person name="Grigoriev I."/>
        </authorList>
    </citation>
    <scope>NUCLEOTIDE SEQUENCE</scope>
    <source>
        <strain evidence="8">CBS 175.79</strain>
    </source>
</reference>
<name>A0A6A5YAC2_9PLEO</name>
<dbReference type="Proteomes" id="UP000799778">
    <property type="component" value="Unassembled WGS sequence"/>
</dbReference>
<accession>A0A6A5YAC2</accession>
<dbReference type="Pfam" id="PF00400">
    <property type="entry name" value="WD40"/>
    <property type="match status" value="2"/>
</dbReference>
<evidence type="ECO:0000256" key="2">
    <source>
        <dbReference type="ARBA" id="ARBA00022490"/>
    </source>
</evidence>
<evidence type="ECO:0000256" key="7">
    <source>
        <dbReference type="PROSITE-ProRule" id="PRU00221"/>
    </source>
</evidence>
<dbReference type="InterPro" id="IPR036322">
    <property type="entry name" value="WD40_repeat_dom_sf"/>
</dbReference>
<evidence type="ECO:0000256" key="5">
    <source>
        <dbReference type="ARBA" id="ARBA00022737"/>
    </source>
</evidence>
<dbReference type="PROSITE" id="PS50082">
    <property type="entry name" value="WD_REPEATS_2"/>
    <property type="match status" value="1"/>
</dbReference>
<dbReference type="SMART" id="SM00320">
    <property type="entry name" value="WD40"/>
    <property type="match status" value="7"/>
</dbReference>
<dbReference type="PROSITE" id="PS00678">
    <property type="entry name" value="WD_REPEATS_1"/>
    <property type="match status" value="1"/>
</dbReference>
<dbReference type="Gene3D" id="2.130.10.10">
    <property type="entry name" value="YVTN repeat-like/Quinoprotein amine dehydrogenase"/>
    <property type="match status" value="4"/>
</dbReference>
<dbReference type="InterPro" id="IPR015943">
    <property type="entry name" value="WD40/YVTN_repeat-like_dom_sf"/>
</dbReference>
<dbReference type="GO" id="GO:0005737">
    <property type="term" value="C:cytoplasm"/>
    <property type="evidence" value="ECO:0007669"/>
    <property type="project" value="UniProtKB-SubCell"/>
</dbReference>
<comment type="similarity">
    <text evidence="6">Belongs to the WD repeat WDR6 family.</text>
</comment>
<dbReference type="InterPro" id="IPR051973">
    <property type="entry name" value="tRNA_Anticodon_Mtase-Reg"/>
</dbReference>
<feature type="repeat" description="WD" evidence="7">
    <location>
        <begin position="218"/>
        <end position="261"/>
    </location>
</feature>
<keyword evidence="2" id="KW-0963">Cytoplasm</keyword>